<dbReference type="RefSeq" id="WP_209138596.1">
    <property type="nucleotide sequence ID" value="NZ_JAGHKO010000001.1"/>
</dbReference>
<feature type="coiled-coil region" evidence="1">
    <location>
        <begin position="33"/>
        <end position="105"/>
    </location>
</feature>
<gene>
    <name evidence="2" type="ORF">J7I42_09805</name>
</gene>
<keyword evidence="1" id="KW-0175">Coiled coil</keyword>
<proteinExistence type="predicted"/>
<accession>A0ABS3YRM0</accession>
<protein>
    <submittedName>
        <fullName evidence="2">Uncharacterized protein</fullName>
    </submittedName>
</protein>
<sequence>MKNLLLLFIISHLFSNLKAQQVAKDSSKIDSTIQAIQAKTQELEVKNKLLLEANRQLDAATNEVKEINDKIQQLKDKSNKTEVENAALENEYKRKRMAIDKQKVKEINLVTAIKAKDSTANSLDSIILNKNAEILAKDANINAQNKTIDSLKTVKNNENDLIMERQALISKQLDSLEVVATMSMRSMAKIYNKGQLKDSARIREVNMTVKEGVILEIIVKTEKGTFRNKNNIIDLVHIGDEFVDENKDENRRGILHQENQKYDPQANLKYIFLDDVIDYNVIRSYNDVVYGDFDITLLPTKTDSVYLLRESTSLNTYFNVAVFTDIKGLSGDANGLAQFTADAKFITRTKSVRGTALVPFHYISFQGGLSKFDNDFKGTALYNNDSVSRKELLQRATYSLGLKVNLIRGFSSPKPNHLFSSIQLNAGYNFMGSKVYDTVQKGVQVIDTVLRNVSQNQIYIEPLVTIERHRNFAITLSLPVSFVSVKHSSFISNREWEPWIRPSINLMYFGKRQPNNKIFFRYNHHINLKHPTEAFTQMQLGISSNLTEVWDRNKK</sequence>
<comment type="caution">
    <text evidence="2">The sequence shown here is derived from an EMBL/GenBank/DDBJ whole genome shotgun (WGS) entry which is preliminary data.</text>
</comment>
<reference evidence="2 3" key="1">
    <citation type="submission" date="2021-03" db="EMBL/GenBank/DDBJ databases">
        <title>Assistant Professor.</title>
        <authorList>
            <person name="Huq M.A."/>
        </authorList>
    </citation>
    <scope>NUCLEOTIDE SEQUENCE [LARGE SCALE GENOMIC DNA]</scope>
    <source>
        <strain evidence="2 3">MAH-29</strain>
    </source>
</reference>
<evidence type="ECO:0000313" key="2">
    <source>
        <dbReference type="EMBL" id="MBO9200556.1"/>
    </source>
</evidence>
<dbReference type="EMBL" id="JAGHKO010000001">
    <property type="protein sequence ID" value="MBO9200556.1"/>
    <property type="molecule type" value="Genomic_DNA"/>
</dbReference>
<evidence type="ECO:0000256" key="1">
    <source>
        <dbReference type="SAM" id="Coils"/>
    </source>
</evidence>
<dbReference type="Proteomes" id="UP000677244">
    <property type="component" value="Unassembled WGS sequence"/>
</dbReference>
<organism evidence="2 3">
    <name type="scientific">Niastella soli</name>
    <dbReference type="NCBI Taxonomy" id="2821487"/>
    <lineage>
        <taxon>Bacteria</taxon>
        <taxon>Pseudomonadati</taxon>
        <taxon>Bacteroidota</taxon>
        <taxon>Chitinophagia</taxon>
        <taxon>Chitinophagales</taxon>
        <taxon>Chitinophagaceae</taxon>
        <taxon>Niastella</taxon>
    </lineage>
</organism>
<keyword evidence="3" id="KW-1185">Reference proteome</keyword>
<evidence type="ECO:0000313" key="3">
    <source>
        <dbReference type="Proteomes" id="UP000677244"/>
    </source>
</evidence>
<name>A0ABS3YRM0_9BACT</name>